<evidence type="ECO:0000313" key="3">
    <source>
        <dbReference type="EMBL" id="KAG6007024.1"/>
    </source>
</evidence>
<keyword evidence="4" id="KW-1185">Reference proteome</keyword>
<evidence type="ECO:0000256" key="2">
    <source>
        <dbReference type="SAM" id="Phobius"/>
    </source>
</evidence>
<dbReference type="OrthoDB" id="5141772at2759"/>
<gene>
    <name evidence="3" type="ORF">E4U43_000366</name>
</gene>
<evidence type="ECO:0000256" key="1">
    <source>
        <dbReference type="SAM" id="MobiDB-lite"/>
    </source>
</evidence>
<proteinExistence type="predicted"/>
<feature type="region of interest" description="Disordered" evidence="1">
    <location>
        <begin position="17"/>
        <end position="44"/>
    </location>
</feature>
<protein>
    <submittedName>
        <fullName evidence="3">Uncharacterized protein</fullName>
    </submittedName>
</protein>
<reference evidence="3" key="1">
    <citation type="journal article" date="2020" name="bioRxiv">
        <title>Whole genome comparisons of ergot fungi reveals the divergence and evolution of species within the genus Claviceps are the result of varying mechanisms driving genome evolution and host range expansion.</title>
        <authorList>
            <person name="Wyka S.A."/>
            <person name="Mondo S.J."/>
            <person name="Liu M."/>
            <person name="Dettman J."/>
            <person name="Nalam V."/>
            <person name="Broders K.D."/>
        </authorList>
    </citation>
    <scope>NUCLEOTIDE SEQUENCE</scope>
    <source>
        <strain evidence="3">CCC 602</strain>
    </source>
</reference>
<comment type="caution">
    <text evidence="3">The sequence shown here is derived from an EMBL/GenBank/DDBJ whole genome shotgun (WGS) entry which is preliminary data.</text>
</comment>
<dbReference type="AlphaFoldDB" id="A0A9P7SWS7"/>
<sequence length="299" mass="32620">MDIESPIRYPPRIFIHDTETDTDTDTDSSFRASDDSTILDSDTLPQSPRSRLYLVYGDEAGLPLYQKDVDTLDAKARRAVKKTLCIRLMASIFVAILVSVTVAAAVARIYDSEMHPPQSSNQTLDENDGSNTHRWNKTSFTISSSHNKSTSTLLPRALQGWKTAGLEQPTPTAYETSARTTAGAESARVVDCSSAGLFAHASLVTDVMSTATDTPSSNCRRCKRQRQSTVAGRPDGEDDKMVGMSTYAFGGCLLTRYACKSPDVPEDIVFKCAVLCLGKNKLETNQARHAMTEEWGACG</sequence>
<keyword evidence="2" id="KW-0472">Membrane</keyword>
<accession>A0A9P7SWS7</accession>
<keyword evidence="2" id="KW-1133">Transmembrane helix</keyword>
<feature type="transmembrane region" description="Helical" evidence="2">
    <location>
        <begin position="84"/>
        <end position="110"/>
    </location>
</feature>
<evidence type="ECO:0000313" key="4">
    <source>
        <dbReference type="Proteomes" id="UP000748025"/>
    </source>
</evidence>
<feature type="compositionally biased region" description="Low complexity" evidence="1">
    <location>
        <begin position="27"/>
        <end position="44"/>
    </location>
</feature>
<dbReference type="Proteomes" id="UP000748025">
    <property type="component" value="Unassembled WGS sequence"/>
</dbReference>
<feature type="compositionally biased region" description="Polar residues" evidence="1">
    <location>
        <begin position="117"/>
        <end position="148"/>
    </location>
</feature>
<organism evidence="3 4">
    <name type="scientific">Claviceps pusilla</name>
    <dbReference type="NCBI Taxonomy" id="123648"/>
    <lineage>
        <taxon>Eukaryota</taxon>
        <taxon>Fungi</taxon>
        <taxon>Dikarya</taxon>
        <taxon>Ascomycota</taxon>
        <taxon>Pezizomycotina</taxon>
        <taxon>Sordariomycetes</taxon>
        <taxon>Hypocreomycetidae</taxon>
        <taxon>Hypocreales</taxon>
        <taxon>Clavicipitaceae</taxon>
        <taxon>Claviceps</taxon>
    </lineage>
</organism>
<name>A0A9P7SWS7_9HYPO</name>
<feature type="region of interest" description="Disordered" evidence="1">
    <location>
        <begin position="114"/>
        <end position="148"/>
    </location>
</feature>
<dbReference type="EMBL" id="SRPW01001107">
    <property type="protein sequence ID" value="KAG6007024.1"/>
    <property type="molecule type" value="Genomic_DNA"/>
</dbReference>
<keyword evidence="2" id="KW-0812">Transmembrane</keyword>